<feature type="transmembrane region" description="Helical" evidence="8">
    <location>
        <begin position="253"/>
        <end position="277"/>
    </location>
</feature>
<feature type="transmembrane region" description="Helical" evidence="8">
    <location>
        <begin position="176"/>
        <end position="197"/>
    </location>
</feature>
<dbReference type="PANTHER" id="PTHR30294:SF29">
    <property type="entry name" value="MULTIDRUG ABC TRANSPORTER PERMEASE YBHS-RELATED"/>
    <property type="match status" value="1"/>
</dbReference>
<reference evidence="10" key="2">
    <citation type="submission" date="2021-08" db="EMBL/GenBank/DDBJ databases">
        <authorList>
            <person name="Dalcin Martins P."/>
        </authorList>
    </citation>
    <scope>NUCLEOTIDE SEQUENCE</scope>
    <source>
        <strain evidence="10">MAG_39</strain>
    </source>
</reference>
<evidence type="ECO:0000256" key="3">
    <source>
        <dbReference type="ARBA" id="ARBA00022448"/>
    </source>
</evidence>
<dbReference type="Pfam" id="PF12698">
    <property type="entry name" value="ABC2_membrane_3"/>
    <property type="match status" value="1"/>
</dbReference>
<dbReference type="GO" id="GO:0005886">
    <property type="term" value="C:plasma membrane"/>
    <property type="evidence" value="ECO:0007669"/>
    <property type="project" value="UniProtKB-SubCell"/>
</dbReference>
<dbReference type="InterPro" id="IPR051449">
    <property type="entry name" value="ABC-2_transporter_component"/>
</dbReference>
<keyword evidence="6 8" id="KW-1133">Transmembrane helix</keyword>
<comment type="subcellular location">
    <subcellularLocation>
        <location evidence="1">Cell membrane</location>
        <topology evidence="1">Multi-pass membrane protein</topology>
    </subcellularLocation>
</comment>
<dbReference type="InterPro" id="IPR047817">
    <property type="entry name" value="ABC2_TM_bact-type"/>
</dbReference>
<dbReference type="GO" id="GO:0140359">
    <property type="term" value="F:ABC-type transporter activity"/>
    <property type="evidence" value="ECO:0007669"/>
    <property type="project" value="InterPro"/>
</dbReference>
<feature type="transmembrane region" description="Helical" evidence="8">
    <location>
        <begin position="340"/>
        <end position="361"/>
    </location>
</feature>
<evidence type="ECO:0000256" key="4">
    <source>
        <dbReference type="ARBA" id="ARBA00022475"/>
    </source>
</evidence>
<dbReference type="PROSITE" id="PS51012">
    <property type="entry name" value="ABC_TM2"/>
    <property type="match status" value="1"/>
</dbReference>
<protein>
    <submittedName>
        <fullName evidence="10">ABC transporter permease</fullName>
    </submittedName>
</protein>
<reference evidence="10" key="1">
    <citation type="journal article" date="2021" name="bioRxiv">
        <title>Unraveling nitrogen, sulfur and carbon metabolic pathways and microbial community transcriptional responses to substrate deprivation and toxicity stresses in a bioreactor mimicking anoxic brackish coastal sediment conditions.</title>
        <authorList>
            <person name="Martins P.D."/>
            <person name="Echeveste M.J."/>
            <person name="Arshad A."/>
            <person name="Kurth J."/>
            <person name="Ouboter H."/>
            <person name="Jetten M.S.M."/>
            <person name="Welte C.U."/>
        </authorList>
    </citation>
    <scope>NUCLEOTIDE SEQUENCE</scope>
    <source>
        <strain evidence="10">MAG_39</strain>
    </source>
</reference>
<feature type="transmembrane region" description="Helical" evidence="8">
    <location>
        <begin position="224"/>
        <end position="247"/>
    </location>
</feature>
<organism evidence="10 11">
    <name type="scientific">Candidatus Nitrobium versatile</name>
    <dbReference type="NCBI Taxonomy" id="2884831"/>
    <lineage>
        <taxon>Bacteria</taxon>
        <taxon>Pseudomonadati</taxon>
        <taxon>Nitrospirota</taxon>
        <taxon>Nitrospiria</taxon>
        <taxon>Nitrospirales</taxon>
        <taxon>Nitrospiraceae</taxon>
        <taxon>Candidatus Nitrobium</taxon>
    </lineage>
</organism>
<dbReference type="Gene3D" id="3.40.1710.10">
    <property type="entry name" value="abc type-2 transporter like domain"/>
    <property type="match status" value="1"/>
</dbReference>
<gene>
    <name evidence="10" type="ORF">K8I29_16310</name>
</gene>
<evidence type="ECO:0000256" key="8">
    <source>
        <dbReference type="SAM" id="Phobius"/>
    </source>
</evidence>
<dbReference type="Proteomes" id="UP000705867">
    <property type="component" value="Unassembled WGS sequence"/>
</dbReference>
<evidence type="ECO:0000256" key="5">
    <source>
        <dbReference type="ARBA" id="ARBA00022692"/>
    </source>
</evidence>
<evidence type="ECO:0000259" key="9">
    <source>
        <dbReference type="PROSITE" id="PS51012"/>
    </source>
</evidence>
<keyword evidence="5 8" id="KW-0812">Transmembrane</keyword>
<proteinExistence type="inferred from homology"/>
<comment type="caution">
    <text evidence="10">The sequence shown here is derived from an EMBL/GenBank/DDBJ whole genome shotgun (WGS) entry which is preliminary data.</text>
</comment>
<feature type="domain" description="ABC transmembrane type-2" evidence="9">
    <location>
        <begin position="137"/>
        <end position="366"/>
    </location>
</feature>
<dbReference type="AlphaFoldDB" id="A0A953M2I6"/>
<dbReference type="PANTHER" id="PTHR30294">
    <property type="entry name" value="MEMBRANE COMPONENT OF ABC TRANSPORTER YHHJ-RELATED"/>
    <property type="match status" value="1"/>
</dbReference>
<keyword evidence="3" id="KW-0813">Transport</keyword>
<keyword evidence="4" id="KW-1003">Cell membrane</keyword>
<evidence type="ECO:0000256" key="1">
    <source>
        <dbReference type="ARBA" id="ARBA00004651"/>
    </source>
</evidence>
<dbReference type="EMBL" id="JAIOIV010000127">
    <property type="protein sequence ID" value="MBZ0157760.1"/>
    <property type="molecule type" value="Genomic_DNA"/>
</dbReference>
<feature type="transmembrane region" description="Helical" evidence="8">
    <location>
        <begin position="284"/>
        <end position="303"/>
    </location>
</feature>
<evidence type="ECO:0000256" key="6">
    <source>
        <dbReference type="ARBA" id="ARBA00022989"/>
    </source>
</evidence>
<keyword evidence="7 8" id="KW-0472">Membrane</keyword>
<evidence type="ECO:0000256" key="7">
    <source>
        <dbReference type="ARBA" id="ARBA00023136"/>
    </source>
</evidence>
<evidence type="ECO:0000313" key="10">
    <source>
        <dbReference type="EMBL" id="MBZ0157760.1"/>
    </source>
</evidence>
<accession>A0A953M2I6</accession>
<comment type="similarity">
    <text evidence="2">Belongs to the ABC-2 integral membrane protein family.</text>
</comment>
<sequence length="368" mass="41394">MFERIRQMVIKEFIQVLRDRRMKAIVFLTPILQLLAFGYAVTTDVSDISTALYDLDKSYESRELARRLEASGYFTIRYTPESYREIWDLVDRGKALSAIQIDKGFGSDLKKGIPTSIQIIVDGTDSNTATVAMDYASRIALSFARELTPSAATPVRIDLRTMAWYNPDLKSRNYNVPGVIAIVIMLTCLLLTSMAVVREREIGTMEQLMVTPVRPFELMLGKTIPFALIGFFDMFLVTVLAVLKFSIPLKGSLFVLPLSTGIYLLSVLGIGLFISTISRTQQQALMATFFFYVPAVLLSGFMFPVENMPVLIQYATYINPLRYFLVIIRGIFLKGNGLGILWPQMVSLLVLGILVIALSSLRFRKRLG</sequence>
<evidence type="ECO:0000256" key="2">
    <source>
        <dbReference type="ARBA" id="ARBA00007783"/>
    </source>
</evidence>
<evidence type="ECO:0000313" key="11">
    <source>
        <dbReference type="Proteomes" id="UP000705867"/>
    </source>
</evidence>
<name>A0A953M2I6_9BACT</name>
<dbReference type="InterPro" id="IPR013525">
    <property type="entry name" value="ABC2_TM"/>
</dbReference>